<evidence type="ECO:0000313" key="2">
    <source>
        <dbReference type="EMBL" id="OQO08990.1"/>
    </source>
</evidence>
<keyword evidence="3" id="KW-1185">Reference proteome</keyword>
<dbReference type="EMBL" id="NAJO01000011">
    <property type="protein sequence ID" value="OQO08990.1"/>
    <property type="molecule type" value="Genomic_DNA"/>
</dbReference>
<feature type="compositionally biased region" description="Basic and acidic residues" evidence="1">
    <location>
        <begin position="27"/>
        <end position="56"/>
    </location>
</feature>
<evidence type="ECO:0000256" key="1">
    <source>
        <dbReference type="SAM" id="MobiDB-lite"/>
    </source>
</evidence>
<evidence type="ECO:0000313" key="3">
    <source>
        <dbReference type="Proteomes" id="UP000192596"/>
    </source>
</evidence>
<proteinExistence type="predicted"/>
<dbReference type="AlphaFoldDB" id="A0A1V8TC93"/>
<protein>
    <submittedName>
        <fullName evidence="2">Uncharacterized protein</fullName>
    </submittedName>
</protein>
<gene>
    <name evidence="2" type="ORF">B0A48_05880</name>
</gene>
<accession>A0A1V8TC93</accession>
<comment type="caution">
    <text evidence="2">The sequence shown here is derived from an EMBL/GenBank/DDBJ whole genome shotgun (WGS) entry which is preliminary data.</text>
</comment>
<name>A0A1V8TC93_9PEZI</name>
<dbReference type="Proteomes" id="UP000192596">
    <property type="component" value="Unassembled WGS sequence"/>
</dbReference>
<sequence length="476" mass="52242">MSNFVRGYNSSATENDIEWDAFQAGGKSHERCTTPEYEADKAARKAAKDARKEARKSGSSRVDSPYAGTKALHAGSFDAVDESPSRRPAGITPGRFDRSNKAENSATSDKSFAESFAASAKSTASIGSQISEKAKAVGGFVRRASLSLTRRFSSSSVNVAADGDAKVYKTPAEVAAHAEEQEKYRQTAPKHRPQNQKRWLCHRYSKDFNTLLENTEREPTDAAVERYFGALAQHRMWATDAVDREPLAMTAAERKQAERSFWPPLVADVDGNATPPPRTPSPPPAPQGVITSMSIGAARIMAKAGKAKIRESPMLSTIRTSMQPKKGALHPVTSLSPDFTDMNVPADMMTACGWEEGPNKGKGCSKLPERALTNGLCENCRRALYMKIAGRKKLRKRFDQTRPDRRSMSVDIAYKLPKSGLQDSACRMSRSGSLPAIRGQLPSGEPFWYDGERDSAFYDFYEELLALYGIELGECD</sequence>
<feature type="region of interest" description="Disordered" evidence="1">
    <location>
        <begin position="15"/>
        <end position="114"/>
    </location>
</feature>
<reference evidence="3" key="1">
    <citation type="submission" date="2017-03" db="EMBL/GenBank/DDBJ databases">
        <title>Genomes of endolithic fungi from Antarctica.</title>
        <authorList>
            <person name="Coleine C."/>
            <person name="Masonjones S."/>
            <person name="Stajich J.E."/>
        </authorList>
    </citation>
    <scope>NUCLEOTIDE SEQUENCE [LARGE SCALE GENOMIC DNA]</scope>
    <source>
        <strain evidence="3">CCFEE 5527</strain>
    </source>
</reference>
<organism evidence="2 3">
    <name type="scientific">Cryoendolithus antarcticus</name>
    <dbReference type="NCBI Taxonomy" id="1507870"/>
    <lineage>
        <taxon>Eukaryota</taxon>
        <taxon>Fungi</taxon>
        <taxon>Dikarya</taxon>
        <taxon>Ascomycota</taxon>
        <taxon>Pezizomycotina</taxon>
        <taxon>Dothideomycetes</taxon>
        <taxon>Dothideomycetidae</taxon>
        <taxon>Cladosporiales</taxon>
        <taxon>Cladosporiaceae</taxon>
        <taxon>Cryoendolithus</taxon>
    </lineage>
</organism>
<dbReference type="InParanoid" id="A0A1V8TC93"/>